<reference evidence="9" key="2">
    <citation type="submission" date="2020-09" db="EMBL/GenBank/DDBJ databases">
        <authorList>
            <person name="Sun Q."/>
            <person name="Kim S."/>
        </authorList>
    </citation>
    <scope>NUCLEOTIDE SEQUENCE</scope>
    <source>
        <strain evidence="9">KCTC 12711</strain>
    </source>
</reference>
<evidence type="ECO:0000256" key="5">
    <source>
        <dbReference type="ARBA" id="ARBA00048462"/>
    </source>
</evidence>
<dbReference type="SUPFAM" id="SSF52151">
    <property type="entry name" value="FabD/lysophospholipase-like"/>
    <property type="match status" value="1"/>
</dbReference>
<dbReference type="NCBIfam" id="TIGR00128">
    <property type="entry name" value="fabD"/>
    <property type="match status" value="1"/>
</dbReference>
<organism evidence="9 10">
    <name type="scientific">Arenicella chitinivorans</name>
    <dbReference type="NCBI Taxonomy" id="1329800"/>
    <lineage>
        <taxon>Bacteria</taxon>
        <taxon>Pseudomonadati</taxon>
        <taxon>Pseudomonadota</taxon>
        <taxon>Gammaproteobacteria</taxon>
        <taxon>Arenicellales</taxon>
        <taxon>Arenicellaceae</taxon>
        <taxon>Arenicella</taxon>
    </lineage>
</organism>
<dbReference type="InterPro" id="IPR016035">
    <property type="entry name" value="Acyl_Trfase/lysoPLipase"/>
</dbReference>
<evidence type="ECO:0000256" key="3">
    <source>
        <dbReference type="ARBA" id="ARBA00022679"/>
    </source>
</evidence>
<dbReference type="SMART" id="SM00827">
    <property type="entry name" value="PKS_AT"/>
    <property type="match status" value="1"/>
</dbReference>
<evidence type="ECO:0000256" key="1">
    <source>
        <dbReference type="ARBA" id="ARBA00013258"/>
    </source>
</evidence>
<comment type="caution">
    <text evidence="9">The sequence shown here is derived from an EMBL/GenBank/DDBJ whole genome shotgun (WGS) entry which is preliminary data.</text>
</comment>
<reference evidence="9" key="1">
    <citation type="journal article" date="2014" name="Int. J. Syst. Evol. Microbiol.">
        <title>Complete genome sequence of Corynebacterium casei LMG S-19264T (=DSM 44701T), isolated from a smear-ripened cheese.</title>
        <authorList>
            <consortium name="US DOE Joint Genome Institute (JGI-PGF)"/>
            <person name="Walter F."/>
            <person name="Albersmeier A."/>
            <person name="Kalinowski J."/>
            <person name="Ruckert C."/>
        </authorList>
    </citation>
    <scope>NUCLEOTIDE SEQUENCE</scope>
    <source>
        <strain evidence="9">KCTC 12711</strain>
    </source>
</reference>
<dbReference type="AlphaFoldDB" id="A0A918VRN9"/>
<dbReference type="Gene3D" id="3.40.366.10">
    <property type="entry name" value="Malonyl-Coenzyme A Acyl Carrier Protein, domain 2"/>
    <property type="match status" value="1"/>
</dbReference>
<sequence>MSFSIVFPGQGSQAIGMMSELAANYSIVRQCFERASDVLGTDLWKMTQEGPLEALSQTENTQPALLTAGVAAWKVWLQNGGTAPSMMAGHSLGEYTALVCAGAMSFADGVALVRDRGRYMQEAVPAGEGGMAAIIGLEDKQVIAVCDKLTEAGDLVQAVNFNAPGQVVIAGTASGIEKAAQAMKDAGAKRALPLPVSIPAHSSLMSPASERLAERLADVDVSVPSIPVLHNCNVSVAKSPAEVKANLVTQLDSPVRWVESVQTMHRQGVSLFIESGPGRVLGGMVKRIVREADAGCIEKPEAVEALLAATA</sequence>
<feature type="active site" evidence="7">
    <location>
        <position position="201"/>
    </location>
</feature>
<feature type="domain" description="Malonyl-CoA:ACP transacylase (MAT)" evidence="8">
    <location>
        <begin position="6"/>
        <end position="310"/>
    </location>
</feature>
<dbReference type="FunFam" id="3.30.70.250:FF:000001">
    <property type="entry name" value="Malonyl CoA-acyl carrier protein transacylase"/>
    <property type="match status" value="1"/>
</dbReference>
<evidence type="ECO:0000256" key="6">
    <source>
        <dbReference type="PIRNR" id="PIRNR000446"/>
    </source>
</evidence>
<dbReference type="PANTHER" id="PTHR42681">
    <property type="entry name" value="MALONYL-COA-ACYL CARRIER PROTEIN TRANSACYLASE, MITOCHONDRIAL"/>
    <property type="match status" value="1"/>
</dbReference>
<evidence type="ECO:0000256" key="4">
    <source>
        <dbReference type="ARBA" id="ARBA00023315"/>
    </source>
</evidence>
<dbReference type="InterPro" id="IPR004410">
    <property type="entry name" value="Malonyl_CoA-ACP_transAc_FabD"/>
</dbReference>
<protein>
    <recommendedName>
        <fullName evidence="2 6">Malonyl CoA-acyl carrier protein transacylase</fullName>
        <ecNumber evidence="1 6">2.3.1.39</ecNumber>
    </recommendedName>
</protein>
<dbReference type="Pfam" id="PF00698">
    <property type="entry name" value="Acyl_transf_1"/>
    <property type="match status" value="1"/>
</dbReference>
<dbReference type="InterPro" id="IPR016036">
    <property type="entry name" value="Malonyl_transacylase_ACP-bd"/>
</dbReference>
<dbReference type="EMBL" id="BMXA01000006">
    <property type="protein sequence ID" value="GHA16799.1"/>
    <property type="molecule type" value="Genomic_DNA"/>
</dbReference>
<evidence type="ECO:0000259" key="8">
    <source>
        <dbReference type="SMART" id="SM00827"/>
    </source>
</evidence>
<dbReference type="EC" id="2.3.1.39" evidence="1 6"/>
<dbReference type="RefSeq" id="WP_229794311.1">
    <property type="nucleotide sequence ID" value="NZ_BMXA01000006.1"/>
</dbReference>
<dbReference type="InterPro" id="IPR050858">
    <property type="entry name" value="Mal-CoA-ACP_Trans/PKS_FabD"/>
</dbReference>
<evidence type="ECO:0000313" key="10">
    <source>
        <dbReference type="Proteomes" id="UP000614811"/>
    </source>
</evidence>
<dbReference type="InterPro" id="IPR014043">
    <property type="entry name" value="Acyl_transferase_dom"/>
</dbReference>
<dbReference type="PANTHER" id="PTHR42681:SF1">
    <property type="entry name" value="MALONYL-COA-ACYL CARRIER PROTEIN TRANSACYLASE, MITOCHONDRIAL"/>
    <property type="match status" value="1"/>
</dbReference>
<dbReference type="SUPFAM" id="SSF55048">
    <property type="entry name" value="Probable ACP-binding domain of malonyl-CoA ACP transacylase"/>
    <property type="match status" value="1"/>
</dbReference>
<dbReference type="GO" id="GO:0006633">
    <property type="term" value="P:fatty acid biosynthetic process"/>
    <property type="evidence" value="ECO:0007669"/>
    <property type="project" value="TreeGrafter"/>
</dbReference>
<keyword evidence="4 6" id="KW-0012">Acyltransferase</keyword>
<comment type="similarity">
    <text evidence="6">Belongs to the fabD family.</text>
</comment>
<dbReference type="InterPro" id="IPR001227">
    <property type="entry name" value="Ac_transferase_dom_sf"/>
</dbReference>
<gene>
    <name evidence="9" type="ORF">GCM10008090_28030</name>
</gene>
<dbReference type="Gene3D" id="3.30.70.250">
    <property type="entry name" value="Malonyl-CoA ACP transacylase, ACP-binding"/>
    <property type="match status" value="1"/>
</dbReference>
<evidence type="ECO:0000256" key="2">
    <source>
        <dbReference type="ARBA" id="ARBA00018953"/>
    </source>
</evidence>
<dbReference type="InterPro" id="IPR024925">
    <property type="entry name" value="Malonyl_CoA-ACP_transAc"/>
</dbReference>
<proteinExistence type="inferred from homology"/>
<dbReference type="PIRSF" id="PIRSF000446">
    <property type="entry name" value="Mct"/>
    <property type="match status" value="1"/>
</dbReference>
<dbReference type="GO" id="GO:0004314">
    <property type="term" value="F:[acyl-carrier-protein] S-malonyltransferase activity"/>
    <property type="evidence" value="ECO:0007669"/>
    <property type="project" value="UniProtKB-EC"/>
</dbReference>
<comment type="catalytic activity">
    <reaction evidence="5 6">
        <text>holo-[ACP] + malonyl-CoA = malonyl-[ACP] + CoA</text>
        <dbReference type="Rhea" id="RHEA:41792"/>
        <dbReference type="Rhea" id="RHEA-COMP:9623"/>
        <dbReference type="Rhea" id="RHEA-COMP:9685"/>
        <dbReference type="ChEBI" id="CHEBI:57287"/>
        <dbReference type="ChEBI" id="CHEBI:57384"/>
        <dbReference type="ChEBI" id="CHEBI:64479"/>
        <dbReference type="ChEBI" id="CHEBI:78449"/>
        <dbReference type="EC" id="2.3.1.39"/>
    </reaction>
</comment>
<evidence type="ECO:0000313" key="9">
    <source>
        <dbReference type="EMBL" id="GHA16799.1"/>
    </source>
</evidence>
<name>A0A918VRN9_9GAMM</name>
<evidence type="ECO:0000256" key="7">
    <source>
        <dbReference type="PIRSR" id="PIRSR000446-1"/>
    </source>
</evidence>
<accession>A0A918VRN9</accession>
<keyword evidence="3 6" id="KW-0808">Transferase</keyword>
<dbReference type="Proteomes" id="UP000614811">
    <property type="component" value="Unassembled WGS sequence"/>
</dbReference>
<keyword evidence="10" id="KW-1185">Reference proteome</keyword>
<feature type="active site" evidence="7">
    <location>
        <position position="91"/>
    </location>
</feature>
<dbReference type="GO" id="GO:0005829">
    <property type="term" value="C:cytosol"/>
    <property type="evidence" value="ECO:0007669"/>
    <property type="project" value="TreeGrafter"/>
</dbReference>